<evidence type="ECO:0000256" key="2">
    <source>
        <dbReference type="ARBA" id="ARBA00008520"/>
    </source>
</evidence>
<dbReference type="Gene3D" id="3.40.190.10">
    <property type="entry name" value="Periplasmic binding protein-like II"/>
    <property type="match status" value="1"/>
</dbReference>
<reference evidence="6 7" key="1">
    <citation type="submission" date="2017-10" db="EMBL/GenBank/DDBJ databases">
        <title>Effective Description of Clostridium neonatale sp. nov. linked to necrotizing enterocolitis in neonates and a clarification of species assignable to the genus Clostridium (Prazmowski 1880) emend. Lawson and Rainey 2016.</title>
        <authorList>
            <person name="Bernard K."/>
            <person name="Burdz T."/>
            <person name="Wiebe D."/>
            <person name="Balcewich B."/>
            <person name="Alfa M."/>
            <person name="Bernier A.-M."/>
        </authorList>
    </citation>
    <scope>NUCLEOTIDE SEQUENCE [LARGE SCALE GENOMIC DNA]</scope>
    <source>
        <strain evidence="6 7">LCDC99A005</strain>
    </source>
</reference>
<dbReference type="PANTHER" id="PTHR43649">
    <property type="entry name" value="ARABINOSE-BINDING PROTEIN-RELATED"/>
    <property type="match status" value="1"/>
</dbReference>
<evidence type="ECO:0000313" key="7">
    <source>
        <dbReference type="Proteomes" id="UP000220840"/>
    </source>
</evidence>
<keyword evidence="7" id="KW-1185">Reference proteome</keyword>
<name>A0A2A7MMP9_9CLOT</name>
<dbReference type="InterPro" id="IPR050490">
    <property type="entry name" value="Bact_solute-bd_prot1"/>
</dbReference>
<feature type="signal peptide" evidence="5">
    <location>
        <begin position="1"/>
        <end position="23"/>
    </location>
</feature>
<dbReference type="RefSeq" id="WP_058296541.1">
    <property type="nucleotide sequence ID" value="NZ_CAMRXG010000087.1"/>
</dbReference>
<accession>A0A2A7MMP9</accession>
<evidence type="ECO:0000256" key="1">
    <source>
        <dbReference type="ARBA" id="ARBA00004196"/>
    </source>
</evidence>
<evidence type="ECO:0000256" key="3">
    <source>
        <dbReference type="ARBA" id="ARBA00022448"/>
    </source>
</evidence>
<dbReference type="GO" id="GO:0030313">
    <property type="term" value="C:cell envelope"/>
    <property type="evidence" value="ECO:0007669"/>
    <property type="project" value="UniProtKB-SubCell"/>
</dbReference>
<dbReference type="InterPro" id="IPR006059">
    <property type="entry name" value="SBP"/>
</dbReference>
<dbReference type="Proteomes" id="UP000220840">
    <property type="component" value="Unassembled WGS sequence"/>
</dbReference>
<dbReference type="PANTHER" id="PTHR43649:SF31">
    <property type="entry name" value="SN-GLYCEROL-3-PHOSPHATE-BINDING PERIPLASMIC PROTEIN UGPB"/>
    <property type="match status" value="1"/>
</dbReference>
<feature type="chain" id="PRO_5038467880" evidence="5">
    <location>
        <begin position="24"/>
        <end position="457"/>
    </location>
</feature>
<proteinExistence type="inferred from homology"/>
<comment type="similarity">
    <text evidence="2">Belongs to the bacterial solute-binding protein 1 family.</text>
</comment>
<comment type="subcellular location">
    <subcellularLocation>
        <location evidence="1">Cell envelope</location>
    </subcellularLocation>
</comment>
<dbReference type="EMBL" id="PDCJ01000001">
    <property type="protein sequence ID" value="PEG32398.1"/>
    <property type="molecule type" value="Genomic_DNA"/>
</dbReference>
<sequence>MKIKKIVVSILSAVFITSTLVGCGSNTTSTESSTSNNSNGEVVTLTYTTWGSPEELKAQTNAVKEFEKNNPNIKVKLQHIPTDYDTKLATMIAGNTAPDVSLMYKTTALAWADQGKIRNISPLLEKDSEISEDTYIDGSFIHTDKDTIIGITPCQEVFGLYYNIDAFKEAGIELPPTKAEDAWTWDEFIKICQKLTIDQNGKNATEDGFDPNNIKQYGMNMPTSIWQTFLNLNDVKYVSDDGMKSNLTDPVVIDTIQKLADLSVKYHVAPSPAQSKTLPAPAVALQSKKIAMDWDGQWVQIDLANAKVNYDVGVLPKMKNNKTTLFGEVMCMFDTTKHPEEAWKFLKWMTSGEGTKDLITSGLWMPTVKSWYTDPEIIESWVVKPGHPDGYKEAILDQAMNNSVPDSGYYIKNSVKISSIISPALDQVWSGDKTAEEALKEIEPKVVPELKGVYTNK</sequence>
<dbReference type="SUPFAM" id="SSF53850">
    <property type="entry name" value="Periplasmic binding protein-like II"/>
    <property type="match status" value="1"/>
</dbReference>
<keyword evidence="4 5" id="KW-0732">Signal</keyword>
<dbReference type="CDD" id="cd13585">
    <property type="entry name" value="PBP2_TMBP_like"/>
    <property type="match status" value="1"/>
</dbReference>
<protein>
    <submittedName>
        <fullName evidence="6">Sugar ABC transporter substrate-binding protein</fullName>
    </submittedName>
</protein>
<evidence type="ECO:0000313" key="6">
    <source>
        <dbReference type="EMBL" id="PEG32398.1"/>
    </source>
</evidence>
<dbReference type="OrthoDB" id="383937at2"/>
<dbReference type="STRING" id="137838.GCA_001458595_03913"/>
<comment type="caution">
    <text evidence="6">The sequence shown here is derived from an EMBL/GenBank/DDBJ whole genome shotgun (WGS) entry which is preliminary data.</text>
</comment>
<organism evidence="6 7">
    <name type="scientific">Clostridium neonatale</name>
    <dbReference type="NCBI Taxonomy" id="137838"/>
    <lineage>
        <taxon>Bacteria</taxon>
        <taxon>Bacillati</taxon>
        <taxon>Bacillota</taxon>
        <taxon>Clostridia</taxon>
        <taxon>Eubacteriales</taxon>
        <taxon>Clostridiaceae</taxon>
        <taxon>Clostridium</taxon>
    </lineage>
</organism>
<evidence type="ECO:0000256" key="5">
    <source>
        <dbReference type="SAM" id="SignalP"/>
    </source>
</evidence>
<keyword evidence="3" id="KW-0813">Transport</keyword>
<dbReference type="PROSITE" id="PS51257">
    <property type="entry name" value="PROKAR_LIPOPROTEIN"/>
    <property type="match status" value="1"/>
</dbReference>
<dbReference type="Pfam" id="PF13416">
    <property type="entry name" value="SBP_bac_8"/>
    <property type="match status" value="1"/>
</dbReference>
<gene>
    <name evidence="6" type="ORF">CQ394_12110</name>
</gene>
<dbReference type="AlphaFoldDB" id="A0A2A7MMP9"/>
<evidence type="ECO:0000256" key="4">
    <source>
        <dbReference type="ARBA" id="ARBA00022729"/>
    </source>
</evidence>